<evidence type="ECO:0000313" key="2">
    <source>
        <dbReference type="EMBL" id="AYU70342.1"/>
    </source>
</evidence>
<name>A0A3G4RX93_ECOLX</name>
<protein>
    <recommendedName>
        <fullName evidence="3">Rep protein</fullName>
    </recommendedName>
</protein>
<evidence type="ECO:0008006" key="3">
    <source>
        <dbReference type="Google" id="ProtNLM"/>
    </source>
</evidence>
<gene>
    <name evidence="2" type="ORF">D0362_00139</name>
</gene>
<sequence length="194" mass="21487">MCKCNTVTRDDIPFAICQGFAPTPRYQCVRAQCGFRFSSASSPTRSLTFGRWGCGERCHLSHVVGDSAVVLSGISRQIALQTRSEALRRTKRGLNARQGMEGAKNAYRAFQEVRRADTPSQGLSGRQEPRQPPAKPICTVQAATRLVGGRRPSVLQRWGSWGSPRRFPVALKALPEPWRLDRSGDRGAKTRKGF</sequence>
<geneLocation type="plasmid" evidence="2">
    <name>p13-032</name>
</geneLocation>
<proteinExistence type="predicted"/>
<accession>A0A3G4RX93</accession>
<evidence type="ECO:0000256" key="1">
    <source>
        <dbReference type="SAM" id="MobiDB-lite"/>
    </source>
</evidence>
<reference evidence="2" key="1">
    <citation type="journal article" date="2018" name="Vet. Microbiol.">
        <title>Characterization of plasmids harboring blaCTX-M genes in Escherichia coli from French pigs.</title>
        <authorList>
            <person name="Lucas P."/>
            <person name="Jouy E."/>
            <person name="Le Devendec L."/>
            <person name="de Boisseson C."/>
            <person name="Perrin-Guyomard A."/>
            <person name="Jove T."/>
            <person name="Blanchard Y."/>
            <person name="Touzain F."/>
            <person name="Kempf I."/>
        </authorList>
    </citation>
    <scope>NUCLEOTIDE SEQUENCE</scope>
    <source>
        <strain evidence="2">13-032</strain>
        <plasmid evidence="2">p13-032</plasmid>
    </source>
</reference>
<feature type="region of interest" description="Disordered" evidence="1">
    <location>
        <begin position="115"/>
        <end position="135"/>
    </location>
</feature>
<dbReference type="EMBL" id="MH847642">
    <property type="protein sequence ID" value="AYU70342.1"/>
    <property type="molecule type" value="Genomic_DNA"/>
</dbReference>
<dbReference type="AlphaFoldDB" id="A0A3G4RX93"/>
<keyword evidence="2" id="KW-0614">Plasmid</keyword>
<organism evidence="2">
    <name type="scientific">Escherichia coli</name>
    <dbReference type="NCBI Taxonomy" id="562"/>
    <lineage>
        <taxon>Bacteria</taxon>
        <taxon>Pseudomonadati</taxon>
        <taxon>Pseudomonadota</taxon>
        <taxon>Gammaproteobacteria</taxon>
        <taxon>Enterobacterales</taxon>
        <taxon>Enterobacteriaceae</taxon>
        <taxon>Escherichia</taxon>
    </lineage>
</organism>